<keyword evidence="2" id="KW-1185">Reference proteome</keyword>
<gene>
    <name evidence="1" type="ORF">T12_2299</name>
</gene>
<proteinExistence type="predicted"/>
<name>A0A0V0YSD1_9BILA</name>
<accession>A0A0V0YSD1</accession>
<comment type="caution">
    <text evidence="1">The sequence shown here is derived from an EMBL/GenBank/DDBJ whole genome shotgun (WGS) entry which is preliminary data.</text>
</comment>
<organism evidence="1 2">
    <name type="scientific">Trichinella patagoniensis</name>
    <dbReference type="NCBI Taxonomy" id="990121"/>
    <lineage>
        <taxon>Eukaryota</taxon>
        <taxon>Metazoa</taxon>
        <taxon>Ecdysozoa</taxon>
        <taxon>Nematoda</taxon>
        <taxon>Enoplea</taxon>
        <taxon>Dorylaimia</taxon>
        <taxon>Trichinellida</taxon>
        <taxon>Trichinellidae</taxon>
        <taxon>Trichinella</taxon>
    </lineage>
</organism>
<dbReference type="Proteomes" id="UP000054783">
    <property type="component" value="Unassembled WGS sequence"/>
</dbReference>
<evidence type="ECO:0000313" key="2">
    <source>
        <dbReference type="Proteomes" id="UP000054783"/>
    </source>
</evidence>
<sequence>MVLRLSSVFCVRQLLADERNNYYCTHSIQQYHGESEIFCLLKF</sequence>
<reference evidence="1 2" key="1">
    <citation type="submission" date="2015-01" db="EMBL/GenBank/DDBJ databases">
        <title>Evolution of Trichinella species and genotypes.</title>
        <authorList>
            <person name="Korhonen P.K."/>
            <person name="Edoardo P."/>
            <person name="Giuseppe L.R."/>
            <person name="Gasser R.B."/>
        </authorList>
    </citation>
    <scope>NUCLEOTIDE SEQUENCE [LARGE SCALE GENOMIC DNA]</scope>
    <source>
        <strain evidence="1">ISS2496</strain>
    </source>
</reference>
<dbReference type="AlphaFoldDB" id="A0A0V0YSD1"/>
<dbReference type="EMBL" id="JYDQ01003144">
    <property type="protein sequence ID" value="KRY03089.1"/>
    <property type="molecule type" value="Genomic_DNA"/>
</dbReference>
<protein>
    <submittedName>
        <fullName evidence="1">Uncharacterized protein</fullName>
    </submittedName>
</protein>
<evidence type="ECO:0000313" key="1">
    <source>
        <dbReference type="EMBL" id="KRY03089.1"/>
    </source>
</evidence>